<evidence type="ECO:0000313" key="2">
    <source>
        <dbReference type="Proteomes" id="UP001154282"/>
    </source>
</evidence>
<name>A0AAV0MDQ8_9ROSI</name>
<dbReference type="EMBL" id="CAMGYJ010000007">
    <property type="protein sequence ID" value="CAI0444412.1"/>
    <property type="molecule type" value="Genomic_DNA"/>
</dbReference>
<proteinExistence type="predicted"/>
<comment type="caution">
    <text evidence="1">The sequence shown here is derived from an EMBL/GenBank/DDBJ whole genome shotgun (WGS) entry which is preliminary data.</text>
</comment>
<protein>
    <submittedName>
        <fullName evidence="1">Uncharacterized protein</fullName>
    </submittedName>
</protein>
<gene>
    <name evidence="1" type="ORF">LITE_LOCUS28100</name>
</gene>
<keyword evidence="2" id="KW-1185">Reference proteome</keyword>
<dbReference type="Proteomes" id="UP001154282">
    <property type="component" value="Unassembled WGS sequence"/>
</dbReference>
<reference evidence="1" key="1">
    <citation type="submission" date="2022-08" db="EMBL/GenBank/DDBJ databases">
        <authorList>
            <person name="Gutierrez-Valencia J."/>
        </authorList>
    </citation>
    <scope>NUCLEOTIDE SEQUENCE</scope>
</reference>
<evidence type="ECO:0000313" key="1">
    <source>
        <dbReference type="EMBL" id="CAI0444412.1"/>
    </source>
</evidence>
<organism evidence="1 2">
    <name type="scientific">Linum tenue</name>
    <dbReference type="NCBI Taxonomy" id="586396"/>
    <lineage>
        <taxon>Eukaryota</taxon>
        <taxon>Viridiplantae</taxon>
        <taxon>Streptophyta</taxon>
        <taxon>Embryophyta</taxon>
        <taxon>Tracheophyta</taxon>
        <taxon>Spermatophyta</taxon>
        <taxon>Magnoliopsida</taxon>
        <taxon>eudicotyledons</taxon>
        <taxon>Gunneridae</taxon>
        <taxon>Pentapetalae</taxon>
        <taxon>rosids</taxon>
        <taxon>fabids</taxon>
        <taxon>Malpighiales</taxon>
        <taxon>Linaceae</taxon>
        <taxon>Linum</taxon>
    </lineage>
</organism>
<accession>A0AAV0MDQ8</accession>
<dbReference type="AlphaFoldDB" id="A0AAV0MDQ8"/>
<sequence>MEELVPLQQFTLQQSWST</sequence>